<dbReference type="PROSITE" id="PS00108">
    <property type="entry name" value="PROTEIN_KINASE_ST"/>
    <property type="match status" value="1"/>
</dbReference>
<dbReference type="InterPro" id="IPR011009">
    <property type="entry name" value="Kinase-like_dom_sf"/>
</dbReference>
<sequence>MGGEKFGFFIWVSSISCLICLCHGYVPVNNYLINCGSPTNITVTGRVFISDKLASTLLTSPSEILAASNRSSDSDIYKTARIFTGISKYTFSVARGRHWVRLHFSPFQFKNFEMGSAKFSVSSQTHVLLSDFTVKSRVMKEYSLNVATSHLELMFTPSGDSFAFVNALEVVSIPDTLISGDPSFAGSPGRFQGLSWQALETVHRVNMGGPRVTPNNDTLSRIWEPDSEFLVEKNLVKSVSKIASVDYVPGYATEDTAPRTVYGTCTEMNSADNPSSNFNVTWDFDVVPDFQYFLRFHFCDIVSKALNQLYFNLYVDAMMVVENLDLSSYLSNTLAGAYTMDYVTGSAKQNNRIRVSIGPSTVHTDYPTAILNGLEIMKMNNSKGQLSMGTFLPGASNSTTKKKNIGMIVGATVGPLFALVVLGGFFLLFKKRGRGQDGQSKTWIPLSTSGATSDSNGTTITSVTSNSSYRIPFAAVKEATNSFDENRAIGVGGFGKVYKGELHDGTQVAVKRGNPKSQQGLAEFRTEIEMLSQFRHRHLVSLIGYCDENNEMILIYEYMENGTLKSHLYGSGLPSLSWKQRLEICIGSARGLHYLHTGDSKPVIHRDVKSANILLDENLMAKVADFGLSKTGPEIDQTHVSTAVKGSFGYLDPEYFRRQQLTEKSDVYSFGVVMFEVLCARPVIDPTLTREMVNLAEWAMKWQKKGQLEHIIDPSLHGKIRPDSLRKFGETGEKCLADFGVDRPSMGDVLWNLEYALQLQEAVIDGDDQEDDNSTNIIGELPLRFNDFNNRGDTSVNVGVARERQFQEEESSVDDLSGVSMSKVFSQLVKSEGR</sequence>
<feature type="signal peptide" evidence="14">
    <location>
        <begin position="1"/>
        <end position="24"/>
    </location>
</feature>
<evidence type="ECO:0000256" key="4">
    <source>
        <dbReference type="ARBA" id="ARBA00022692"/>
    </source>
</evidence>
<protein>
    <recommendedName>
        <fullName evidence="15">Protein kinase domain-containing protein</fullName>
    </recommendedName>
</protein>
<dbReference type="Proteomes" id="UP000489600">
    <property type="component" value="Unassembled WGS sequence"/>
</dbReference>
<keyword evidence="9 13" id="KW-1133">Transmembrane helix</keyword>
<evidence type="ECO:0000256" key="13">
    <source>
        <dbReference type="SAM" id="Phobius"/>
    </source>
</evidence>
<dbReference type="GO" id="GO:0005524">
    <property type="term" value="F:ATP binding"/>
    <property type="evidence" value="ECO:0007669"/>
    <property type="project" value="UniProtKB-UniRule"/>
</dbReference>
<keyword evidence="8 12" id="KW-0067">ATP-binding</keyword>
<evidence type="ECO:0000256" key="10">
    <source>
        <dbReference type="ARBA" id="ARBA00023136"/>
    </source>
</evidence>
<gene>
    <name evidence="16" type="ORF">ANE_LOCUS27063</name>
</gene>
<evidence type="ECO:0000259" key="15">
    <source>
        <dbReference type="PROSITE" id="PS50011"/>
    </source>
</evidence>
<evidence type="ECO:0000256" key="5">
    <source>
        <dbReference type="ARBA" id="ARBA00022729"/>
    </source>
</evidence>
<keyword evidence="7" id="KW-0418">Kinase</keyword>
<dbReference type="SMART" id="SM00220">
    <property type="entry name" value="S_TKc"/>
    <property type="match status" value="1"/>
</dbReference>
<dbReference type="PROSITE" id="PS50011">
    <property type="entry name" value="PROTEIN_KINASE_DOM"/>
    <property type="match status" value="1"/>
</dbReference>
<evidence type="ECO:0000256" key="9">
    <source>
        <dbReference type="ARBA" id="ARBA00022989"/>
    </source>
</evidence>
<keyword evidence="10 13" id="KW-0472">Membrane</keyword>
<comment type="caution">
    <text evidence="16">The sequence shown here is derived from an EMBL/GenBank/DDBJ whole genome shotgun (WGS) entry which is preliminary data.</text>
</comment>
<dbReference type="Gene3D" id="2.60.120.430">
    <property type="entry name" value="Galactose-binding lectin"/>
    <property type="match status" value="2"/>
</dbReference>
<dbReference type="CDD" id="cd14066">
    <property type="entry name" value="STKc_IRAK"/>
    <property type="match status" value="1"/>
</dbReference>
<proteinExistence type="predicted"/>
<dbReference type="AlphaFoldDB" id="A0A565CSL2"/>
<dbReference type="PROSITE" id="PS51257">
    <property type="entry name" value="PROKAR_LIPOPROTEIN"/>
    <property type="match status" value="1"/>
</dbReference>
<dbReference type="GO" id="GO:0004674">
    <property type="term" value="F:protein serine/threonine kinase activity"/>
    <property type="evidence" value="ECO:0007669"/>
    <property type="project" value="UniProtKB-KW"/>
</dbReference>
<feature type="chain" id="PRO_5021956740" description="Protein kinase domain-containing protein" evidence="14">
    <location>
        <begin position="25"/>
        <end position="834"/>
    </location>
</feature>
<dbReference type="GO" id="GO:0004714">
    <property type="term" value="F:transmembrane receptor protein tyrosine kinase activity"/>
    <property type="evidence" value="ECO:0007669"/>
    <property type="project" value="InterPro"/>
</dbReference>
<dbReference type="FunFam" id="3.30.200.20:FF:000039">
    <property type="entry name" value="receptor-like protein kinase FERONIA"/>
    <property type="match status" value="1"/>
</dbReference>
<dbReference type="SUPFAM" id="SSF56112">
    <property type="entry name" value="Protein kinase-like (PK-like)"/>
    <property type="match status" value="1"/>
</dbReference>
<evidence type="ECO:0000256" key="14">
    <source>
        <dbReference type="SAM" id="SignalP"/>
    </source>
</evidence>
<reference evidence="16" key="1">
    <citation type="submission" date="2019-07" db="EMBL/GenBank/DDBJ databases">
        <authorList>
            <person name="Dittberner H."/>
        </authorList>
    </citation>
    <scope>NUCLEOTIDE SEQUENCE [LARGE SCALE GENOMIC DNA]</scope>
</reference>
<dbReference type="OrthoDB" id="640180at2759"/>
<evidence type="ECO:0000256" key="2">
    <source>
        <dbReference type="ARBA" id="ARBA00022527"/>
    </source>
</evidence>
<dbReference type="PANTHER" id="PTHR27003">
    <property type="entry name" value="OS07G0166700 PROTEIN"/>
    <property type="match status" value="1"/>
</dbReference>
<dbReference type="GO" id="GO:0005886">
    <property type="term" value="C:plasma membrane"/>
    <property type="evidence" value="ECO:0007669"/>
    <property type="project" value="TreeGrafter"/>
</dbReference>
<dbReference type="Pfam" id="PF07714">
    <property type="entry name" value="PK_Tyr_Ser-Thr"/>
    <property type="match status" value="1"/>
</dbReference>
<dbReference type="FunFam" id="2.60.120.430:FF:000005">
    <property type="entry name" value="Putative receptor-like protein kinase"/>
    <property type="match status" value="1"/>
</dbReference>
<organism evidence="16 17">
    <name type="scientific">Arabis nemorensis</name>
    <dbReference type="NCBI Taxonomy" id="586526"/>
    <lineage>
        <taxon>Eukaryota</taxon>
        <taxon>Viridiplantae</taxon>
        <taxon>Streptophyta</taxon>
        <taxon>Embryophyta</taxon>
        <taxon>Tracheophyta</taxon>
        <taxon>Spermatophyta</taxon>
        <taxon>Magnoliopsida</taxon>
        <taxon>eudicotyledons</taxon>
        <taxon>Gunneridae</taxon>
        <taxon>Pentapetalae</taxon>
        <taxon>rosids</taxon>
        <taxon>malvids</taxon>
        <taxon>Brassicales</taxon>
        <taxon>Brassicaceae</taxon>
        <taxon>Arabideae</taxon>
        <taxon>Arabis</taxon>
    </lineage>
</organism>
<name>A0A565CSL2_9BRAS</name>
<keyword evidence="17" id="KW-1185">Reference proteome</keyword>
<evidence type="ECO:0000256" key="12">
    <source>
        <dbReference type="PROSITE-ProRule" id="PRU10141"/>
    </source>
</evidence>
<keyword evidence="5 14" id="KW-0732">Signal</keyword>
<evidence type="ECO:0000313" key="17">
    <source>
        <dbReference type="Proteomes" id="UP000489600"/>
    </source>
</evidence>
<keyword evidence="6 12" id="KW-0547">Nucleotide-binding</keyword>
<dbReference type="PANTHER" id="PTHR27003:SF401">
    <property type="entry name" value="PROTEIN KINASE DOMAIN-CONTAINING PROTEIN"/>
    <property type="match status" value="1"/>
</dbReference>
<evidence type="ECO:0000313" key="16">
    <source>
        <dbReference type="EMBL" id="VVB16619.1"/>
    </source>
</evidence>
<dbReference type="InterPro" id="IPR024788">
    <property type="entry name" value="Malectin-like_Carb-bd_dom"/>
</dbReference>
<evidence type="ECO:0000256" key="8">
    <source>
        <dbReference type="ARBA" id="ARBA00022840"/>
    </source>
</evidence>
<feature type="binding site" evidence="12">
    <location>
        <position position="511"/>
    </location>
    <ligand>
        <name>ATP</name>
        <dbReference type="ChEBI" id="CHEBI:30616"/>
    </ligand>
</feature>
<keyword evidence="3" id="KW-0808">Transferase</keyword>
<keyword evidence="11" id="KW-0325">Glycoprotein</keyword>
<dbReference type="Gene3D" id="3.30.200.20">
    <property type="entry name" value="Phosphorylase Kinase, domain 1"/>
    <property type="match status" value="1"/>
</dbReference>
<dbReference type="Gene3D" id="1.10.510.10">
    <property type="entry name" value="Transferase(Phosphotransferase) domain 1"/>
    <property type="match status" value="1"/>
</dbReference>
<evidence type="ECO:0000256" key="7">
    <source>
        <dbReference type="ARBA" id="ARBA00022777"/>
    </source>
</evidence>
<evidence type="ECO:0000256" key="1">
    <source>
        <dbReference type="ARBA" id="ARBA00004479"/>
    </source>
</evidence>
<dbReference type="InterPro" id="IPR000719">
    <property type="entry name" value="Prot_kinase_dom"/>
</dbReference>
<comment type="subcellular location">
    <subcellularLocation>
        <location evidence="1">Membrane</location>
        <topology evidence="1">Single-pass type I membrane protein</topology>
    </subcellularLocation>
</comment>
<evidence type="ECO:0000256" key="11">
    <source>
        <dbReference type="ARBA" id="ARBA00023180"/>
    </source>
</evidence>
<evidence type="ECO:0000256" key="3">
    <source>
        <dbReference type="ARBA" id="ARBA00022679"/>
    </source>
</evidence>
<dbReference type="InterPro" id="IPR008271">
    <property type="entry name" value="Ser/Thr_kinase_AS"/>
</dbReference>
<accession>A0A565CSL2</accession>
<dbReference type="GO" id="GO:0009506">
    <property type="term" value="C:plasmodesma"/>
    <property type="evidence" value="ECO:0007669"/>
    <property type="project" value="TreeGrafter"/>
</dbReference>
<evidence type="ECO:0000256" key="6">
    <source>
        <dbReference type="ARBA" id="ARBA00022741"/>
    </source>
</evidence>
<dbReference type="EMBL" id="CABITT030000008">
    <property type="protein sequence ID" value="VVB16619.1"/>
    <property type="molecule type" value="Genomic_DNA"/>
</dbReference>
<dbReference type="Pfam" id="PF12819">
    <property type="entry name" value="Malectin_like"/>
    <property type="match status" value="1"/>
</dbReference>
<dbReference type="InterPro" id="IPR045272">
    <property type="entry name" value="ANXUR1/2-like"/>
</dbReference>
<dbReference type="InterPro" id="IPR001245">
    <property type="entry name" value="Ser-Thr/Tyr_kinase_cat_dom"/>
</dbReference>
<keyword evidence="2" id="KW-0723">Serine/threonine-protein kinase</keyword>
<feature type="domain" description="Protein kinase" evidence="15">
    <location>
        <begin position="483"/>
        <end position="756"/>
    </location>
</feature>
<dbReference type="FunFam" id="2.60.120.430:FF:000001">
    <property type="entry name" value="Receptor-like protein kinase FERONIA"/>
    <property type="match status" value="1"/>
</dbReference>
<dbReference type="FunFam" id="1.10.510.10:FF:000058">
    <property type="entry name" value="Receptor-like protein kinase FERONIA"/>
    <property type="match status" value="1"/>
</dbReference>
<dbReference type="InterPro" id="IPR017441">
    <property type="entry name" value="Protein_kinase_ATP_BS"/>
</dbReference>
<dbReference type="PROSITE" id="PS00107">
    <property type="entry name" value="PROTEIN_KINASE_ATP"/>
    <property type="match status" value="1"/>
</dbReference>
<feature type="transmembrane region" description="Helical" evidence="13">
    <location>
        <begin position="405"/>
        <end position="429"/>
    </location>
</feature>
<keyword evidence="4 13" id="KW-0812">Transmembrane</keyword>